<proteinExistence type="predicted"/>
<evidence type="ECO:0000313" key="3">
    <source>
        <dbReference type="Proteomes" id="UP001642409"/>
    </source>
</evidence>
<reference evidence="2 3" key="2">
    <citation type="submission" date="2024-07" db="EMBL/GenBank/DDBJ databases">
        <authorList>
            <person name="Akdeniz Z."/>
        </authorList>
    </citation>
    <scope>NUCLEOTIDE SEQUENCE [LARGE SCALE GENOMIC DNA]</scope>
</reference>
<sequence length="843" mass="91487">MLMMQLQLIITTPAICNNLLLRGTSQRYCEKLRNVVDLNVEFSQSYDVGFSFFVHTEIAKNLVLSSQIQAPSFSTFTLTGNMVIENCQIVVNSVTSQAVLISSTTISMQITDSLLVANFTSSVDMLNAATISMNSSSVTIQRCNITATLTTHNNGNLSGISNNCHLITINQVQMNLLISINSAQYSSCGAIIANIDNALINIKSSQITGIINAIFDNGPLVGAGNNVTFNISQDSQISLEGVQIQYQTDITLCNGLCGQIQPTIVRAVSSVYQTTIGSTNVNYILNYNDQFNNSEIDFDPTLQLNFNGIFSVIINCGTIRNLKITGSYSVSSSSALYANIFGINNAIQLNLYQIRVIASINALSSCKLNIITNNITSQFIINSFQVSGSYQTINGPFNIIASMGGSEYIINQTSILKNYQFVGTVQVSVQMSSLGIYIVKLSDLHISNSVIVTSNSVQITGGLLVGKSNNQLFQPCSGNFVFNNIHITQRNSDGNQEIVNGVIFQLLICTNIIISNFKIQYQSQSDFQNQPSQQSIFGNVIATNVNISHSKIVHSINASYMQRFGLITLDYYQQSINQIQLTIDKIDYQFNLFSCDDGSGVIRNIGMVGVAVSSNNYSLSSIQVKDSKIQMLVSVSTAGNNIGVIIGYAIIMSINVTNTDISDSKIDIPLSTQIGVISGSVTGILSITNINVKNLVLNSYQNTGFIGYIQGTASLNNISVKNWDLSVSIQASQSAVFCGVAVSAQIFISSFVLSKTTYSGGNRLISGIVFGSYTSSQCSIVNSQFVVEVKSQFPYTLVQSFTSDQSSYIDVQNSQFSTSNNCFSGTYCSQTWTVVQGSTQRFQ</sequence>
<gene>
    <name evidence="1" type="ORF">HINF_LOCUS38182</name>
    <name evidence="2" type="ORF">HINF_LOCUS61772</name>
</gene>
<evidence type="ECO:0000313" key="1">
    <source>
        <dbReference type="EMBL" id="CAI9950537.1"/>
    </source>
</evidence>
<dbReference type="EMBL" id="CATOUU010000813">
    <property type="protein sequence ID" value="CAI9950537.1"/>
    <property type="molecule type" value="Genomic_DNA"/>
</dbReference>
<reference evidence="1" key="1">
    <citation type="submission" date="2023-06" db="EMBL/GenBank/DDBJ databases">
        <authorList>
            <person name="Kurt Z."/>
        </authorList>
    </citation>
    <scope>NUCLEOTIDE SEQUENCE</scope>
</reference>
<keyword evidence="3" id="KW-1185">Reference proteome</keyword>
<organism evidence="1">
    <name type="scientific">Hexamita inflata</name>
    <dbReference type="NCBI Taxonomy" id="28002"/>
    <lineage>
        <taxon>Eukaryota</taxon>
        <taxon>Metamonada</taxon>
        <taxon>Diplomonadida</taxon>
        <taxon>Hexamitidae</taxon>
        <taxon>Hexamitinae</taxon>
        <taxon>Hexamita</taxon>
    </lineage>
</organism>
<dbReference type="Proteomes" id="UP001642409">
    <property type="component" value="Unassembled WGS sequence"/>
</dbReference>
<accession>A0AA86QCG0</accession>
<protein>
    <submittedName>
        <fullName evidence="2">Hypothetical_protein</fullName>
    </submittedName>
</protein>
<dbReference type="AlphaFoldDB" id="A0AA86QCG0"/>
<evidence type="ECO:0000313" key="2">
    <source>
        <dbReference type="EMBL" id="CAL6083540.1"/>
    </source>
</evidence>
<name>A0AA86QCG0_9EUKA</name>
<comment type="caution">
    <text evidence="1">The sequence shown here is derived from an EMBL/GenBank/DDBJ whole genome shotgun (WGS) entry which is preliminary data.</text>
</comment>
<dbReference type="EMBL" id="CAXDID020000373">
    <property type="protein sequence ID" value="CAL6083540.1"/>
    <property type="molecule type" value="Genomic_DNA"/>
</dbReference>